<dbReference type="InterPro" id="IPR035328">
    <property type="entry name" value="DUF3048_C"/>
</dbReference>
<feature type="chain" id="PRO_5045221137" evidence="2">
    <location>
        <begin position="27"/>
        <end position="346"/>
    </location>
</feature>
<name>A0ABW1VK74_9MICO</name>
<evidence type="ECO:0000256" key="2">
    <source>
        <dbReference type="SAM" id="SignalP"/>
    </source>
</evidence>
<protein>
    <submittedName>
        <fullName evidence="5">DUF3048 domain-containing protein</fullName>
    </submittedName>
</protein>
<dbReference type="SUPFAM" id="SSF159774">
    <property type="entry name" value="YerB-like"/>
    <property type="match status" value="1"/>
</dbReference>
<feature type="region of interest" description="Disordered" evidence="1">
    <location>
        <begin position="28"/>
        <end position="51"/>
    </location>
</feature>
<dbReference type="RefSeq" id="WP_386732393.1">
    <property type="nucleotide sequence ID" value="NZ_JBHSTP010000003.1"/>
</dbReference>
<dbReference type="PROSITE" id="PS51257">
    <property type="entry name" value="PROKAR_LIPOPROTEIN"/>
    <property type="match status" value="1"/>
</dbReference>
<dbReference type="Gene3D" id="3.50.90.10">
    <property type="entry name" value="YerB-like"/>
    <property type="match status" value="1"/>
</dbReference>
<organism evidence="5 6">
    <name type="scientific">Luethyella okanaganae</name>
    <dbReference type="NCBI Taxonomy" id="69372"/>
    <lineage>
        <taxon>Bacteria</taxon>
        <taxon>Bacillati</taxon>
        <taxon>Actinomycetota</taxon>
        <taxon>Actinomycetes</taxon>
        <taxon>Micrococcales</taxon>
        <taxon>Microbacteriaceae</taxon>
        <taxon>Luethyella</taxon>
    </lineage>
</organism>
<dbReference type="InterPro" id="IPR023158">
    <property type="entry name" value="YerB-like_sf"/>
</dbReference>
<evidence type="ECO:0000259" key="4">
    <source>
        <dbReference type="Pfam" id="PF17479"/>
    </source>
</evidence>
<proteinExistence type="predicted"/>
<evidence type="ECO:0000259" key="3">
    <source>
        <dbReference type="Pfam" id="PF11258"/>
    </source>
</evidence>
<accession>A0ABW1VK74</accession>
<feature type="domain" description="DUF3048" evidence="4">
    <location>
        <begin position="224"/>
        <end position="332"/>
    </location>
</feature>
<dbReference type="Proteomes" id="UP001596306">
    <property type="component" value="Unassembled WGS sequence"/>
</dbReference>
<gene>
    <name evidence="5" type="ORF">ACFQB0_13080</name>
</gene>
<reference evidence="6" key="1">
    <citation type="journal article" date="2019" name="Int. J. Syst. Evol. Microbiol.">
        <title>The Global Catalogue of Microorganisms (GCM) 10K type strain sequencing project: providing services to taxonomists for standard genome sequencing and annotation.</title>
        <authorList>
            <consortium name="The Broad Institute Genomics Platform"/>
            <consortium name="The Broad Institute Genome Sequencing Center for Infectious Disease"/>
            <person name="Wu L."/>
            <person name="Ma J."/>
        </authorList>
    </citation>
    <scope>NUCLEOTIDE SEQUENCE [LARGE SCALE GENOMIC DNA]</scope>
    <source>
        <strain evidence="6">CCUG 43304</strain>
    </source>
</reference>
<keyword evidence="2" id="KW-0732">Signal</keyword>
<evidence type="ECO:0000313" key="5">
    <source>
        <dbReference type="EMBL" id="MFC6357040.1"/>
    </source>
</evidence>
<dbReference type="InterPro" id="IPR021416">
    <property type="entry name" value="DUF3048_N"/>
</dbReference>
<evidence type="ECO:0000313" key="6">
    <source>
        <dbReference type="Proteomes" id="UP001596306"/>
    </source>
</evidence>
<feature type="signal peptide" evidence="2">
    <location>
        <begin position="1"/>
        <end position="26"/>
    </location>
</feature>
<comment type="caution">
    <text evidence="5">The sequence shown here is derived from an EMBL/GenBank/DDBJ whole genome shotgun (WGS) entry which is preliminary data.</text>
</comment>
<dbReference type="Pfam" id="PF17479">
    <property type="entry name" value="DUF3048_C"/>
    <property type="match status" value="1"/>
</dbReference>
<keyword evidence="6" id="KW-1185">Reference proteome</keyword>
<evidence type="ECO:0000256" key="1">
    <source>
        <dbReference type="SAM" id="MobiDB-lite"/>
    </source>
</evidence>
<dbReference type="Pfam" id="PF11258">
    <property type="entry name" value="DUF3048"/>
    <property type="match status" value="1"/>
</dbReference>
<sequence>MTVRRLRVLEIGGVAAILLAVVSGCAAESPTPGATGDGSGYASGYRPPAPTELAPLRGTTIPAGSLTRPSLAAKVDNHEEARPQLGLERTDLVFEELVEGGITRYVAIWHSELPDEVGPVRSIRPMDPDIITPFGGIVAYSGGQEQFVEMMMATPVFNAVFDYDDTGLFYRDDVHDSPHDVIVKAAELVGRHLDLPSPGQQFAYSSVAASATPALDGAPTSSVQLRFSDARWPGWSWDSAGQQWLRSQEGQPDLDDAGTQLRATNVLTLRVGIDWSYGEVPKTVMVGGGEAWVSTGGKTSHGTWSKDAAGGVIRVVDDNGVTMRLAPGNTWIELVPDDQGSVEITP</sequence>
<feature type="domain" description="DUF3048" evidence="3">
    <location>
        <begin position="67"/>
        <end position="188"/>
    </location>
</feature>
<dbReference type="EMBL" id="JBHSTP010000003">
    <property type="protein sequence ID" value="MFC6357040.1"/>
    <property type="molecule type" value="Genomic_DNA"/>
</dbReference>